<name>A0A937G215_9BACT</name>
<gene>
    <name evidence="1" type="ORF">JMN32_19700</name>
</gene>
<evidence type="ECO:0000313" key="1">
    <source>
        <dbReference type="EMBL" id="MBL6448545.1"/>
    </source>
</evidence>
<evidence type="ECO:0000313" key="2">
    <source>
        <dbReference type="Proteomes" id="UP000614216"/>
    </source>
</evidence>
<protein>
    <submittedName>
        <fullName evidence="1">Uncharacterized protein</fullName>
    </submittedName>
</protein>
<dbReference type="Proteomes" id="UP000614216">
    <property type="component" value="Unassembled WGS sequence"/>
</dbReference>
<organism evidence="1 2">
    <name type="scientific">Fulvivirga marina</name>
    <dbReference type="NCBI Taxonomy" id="2494733"/>
    <lineage>
        <taxon>Bacteria</taxon>
        <taxon>Pseudomonadati</taxon>
        <taxon>Bacteroidota</taxon>
        <taxon>Cytophagia</taxon>
        <taxon>Cytophagales</taxon>
        <taxon>Fulvivirgaceae</taxon>
        <taxon>Fulvivirga</taxon>
    </lineage>
</organism>
<sequence length="112" mass="12924">MKEKNNNLTISVDENVYDLAKDGKINSIMIETDTELSKKALERDSDEVIITCSEKRGSIKRRVVLVDHVKHSYLGKGYPAAYRTRKRMTRIMIDMLIPNLEKNEPEQVTTIK</sequence>
<accession>A0A937G215</accession>
<dbReference type="RefSeq" id="WP_202858080.1">
    <property type="nucleotide sequence ID" value="NZ_JAEUGD010000064.1"/>
</dbReference>
<dbReference type="AlphaFoldDB" id="A0A937G215"/>
<proteinExistence type="predicted"/>
<dbReference type="EMBL" id="JAEUGD010000064">
    <property type="protein sequence ID" value="MBL6448545.1"/>
    <property type="molecule type" value="Genomic_DNA"/>
</dbReference>
<reference evidence="1" key="1">
    <citation type="submission" date="2021-01" db="EMBL/GenBank/DDBJ databases">
        <title>Fulvivirga kasyanovii gen. nov., sp nov., a novel member of the phylum Bacteroidetes isolated from seawater in a mussel farm.</title>
        <authorList>
            <person name="Zhao L.-H."/>
            <person name="Wang Z.-J."/>
        </authorList>
    </citation>
    <scope>NUCLEOTIDE SEQUENCE</scope>
    <source>
        <strain evidence="1">29W222</strain>
    </source>
</reference>
<keyword evidence="2" id="KW-1185">Reference proteome</keyword>
<comment type="caution">
    <text evidence="1">The sequence shown here is derived from an EMBL/GenBank/DDBJ whole genome shotgun (WGS) entry which is preliminary data.</text>
</comment>